<proteinExistence type="predicted"/>
<dbReference type="InterPro" id="IPR019734">
    <property type="entry name" value="TPR_rpt"/>
</dbReference>
<sequence>MEEQLFKNFVDLVRERTGLCLDQGNPEVFSSKILARIRSSCVSTEEDYFRLLAGTTAASRLEWEKLAPLLTIGESYFFRIRAQFELLRDHILPELINRRRAQRRLRIWSAGCSSGEEPYSIAMLLSELLPDADRWDLLILGTDLNGEALEKAATGVFSRWSFRMVDAAQQQRHFVQKKESWTLSEKIRDMVSFRRHNLVGELFPDNSSGLHHMDLILCRNVFIYFEEKTVNQVVERFGDTLNDDGYLLTGHCELSPRALVGLSVKTINDQIIFQKISPGARMVAAAAAQKKAPLRSLLRPATHAEARSEKTVTGKKNSDNYRTDSNNIPPATGRAGNQSSMRQSLARPEATEGTDQYRAHLTSAQAYADRGAYAPALRSCEQAIELAPMAPEPLFLCAQICEATGDNSEAKNLLKKVIYLEPAYVAAYLELGTLCATEQDTKLAQKMLAAAGEILSGLPPESPMPPYLDMTAGELLQHAKILLSDLEQQLTSRNGIYG</sequence>
<dbReference type="InterPro" id="IPR050903">
    <property type="entry name" value="Bact_Chemotaxis_MeTrfase"/>
</dbReference>
<keyword evidence="3 8" id="KW-0489">Methyltransferase</keyword>
<dbReference type="Proteomes" id="UP000199409">
    <property type="component" value="Unassembled WGS sequence"/>
</dbReference>
<evidence type="ECO:0000256" key="2">
    <source>
        <dbReference type="ARBA" id="ARBA00012534"/>
    </source>
</evidence>
<evidence type="ECO:0000313" key="8">
    <source>
        <dbReference type="EMBL" id="SDZ80209.1"/>
    </source>
</evidence>
<dbReference type="Pfam" id="PF13181">
    <property type="entry name" value="TPR_8"/>
    <property type="match status" value="1"/>
</dbReference>
<dbReference type="SUPFAM" id="SSF47757">
    <property type="entry name" value="Chemotaxis receptor methyltransferase CheR, N-terminal domain"/>
    <property type="match status" value="1"/>
</dbReference>
<dbReference type="RefSeq" id="WP_092344237.1">
    <property type="nucleotide sequence ID" value="NZ_FNQN01000001.1"/>
</dbReference>
<dbReference type="OrthoDB" id="9786165at2"/>
<dbReference type="PANTHER" id="PTHR24422">
    <property type="entry name" value="CHEMOTAXIS PROTEIN METHYLTRANSFERASE"/>
    <property type="match status" value="1"/>
</dbReference>
<dbReference type="AlphaFoldDB" id="A0A1H3VZH8"/>
<evidence type="ECO:0000256" key="3">
    <source>
        <dbReference type="ARBA" id="ARBA00022603"/>
    </source>
</evidence>
<reference evidence="8 9" key="1">
    <citation type="submission" date="2016-10" db="EMBL/GenBank/DDBJ databases">
        <authorList>
            <person name="de Groot N.N."/>
        </authorList>
    </citation>
    <scope>NUCLEOTIDE SEQUENCE [LARGE SCALE GENOMIC DNA]</scope>
    <source>
        <strain evidence="8 9">DSM 7343</strain>
    </source>
</reference>
<comment type="catalytic activity">
    <reaction evidence="1">
        <text>L-glutamyl-[protein] + S-adenosyl-L-methionine = [protein]-L-glutamate 5-O-methyl ester + S-adenosyl-L-homocysteine</text>
        <dbReference type="Rhea" id="RHEA:24452"/>
        <dbReference type="Rhea" id="RHEA-COMP:10208"/>
        <dbReference type="Rhea" id="RHEA-COMP:10311"/>
        <dbReference type="ChEBI" id="CHEBI:29973"/>
        <dbReference type="ChEBI" id="CHEBI:57856"/>
        <dbReference type="ChEBI" id="CHEBI:59789"/>
        <dbReference type="ChEBI" id="CHEBI:82795"/>
        <dbReference type="EC" id="2.1.1.80"/>
    </reaction>
</comment>
<dbReference type="SUPFAM" id="SSF53335">
    <property type="entry name" value="S-adenosyl-L-methionine-dependent methyltransferases"/>
    <property type="match status" value="1"/>
</dbReference>
<dbReference type="InterPro" id="IPR036804">
    <property type="entry name" value="CheR_N_sf"/>
</dbReference>
<dbReference type="InterPro" id="IPR029063">
    <property type="entry name" value="SAM-dependent_MTases_sf"/>
</dbReference>
<dbReference type="Pfam" id="PF01739">
    <property type="entry name" value="CheR"/>
    <property type="match status" value="1"/>
</dbReference>
<evidence type="ECO:0000259" key="7">
    <source>
        <dbReference type="PROSITE" id="PS50123"/>
    </source>
</evidence>
<keyword evidence="9" id="KW-1185">Reference proteome</keyword>
<dbReference type="PANTHER" id="PTHR24422:SF19">
    <property type="entry name" value="CHEMOTAXIS PROTEIN METHYLTRANSFERASE"/>
    <property type="match status" value="1"/>
</dbReference>
<gene>
    <name evidence="8" type="ORF">SAMN05660420_00384</name>
</gene>
<dbReference type="EC" id="2.1.1.80" evidence="2"/>
<dbReference type="InterPro" id="IPR000780">
    <property type="entry name" value="CheR_MeTrfase"/>
</dbReference>
<dbReference type="SMART" id="SM00028">
    <property type="entry name" value="TPR"/>
    <property type="match status" value="2"/>
</dbReference>
<dbReference type="Gene3D" id="1.10.155.10">
    <property type="entry name" value="Chemotaxis receptor methyltransferase CheR, N-terminal domain"/>
    <property type="match status" value="1"/>
</dbReference>
<name>A0A1H3VZH8_9BACT</name>
<dbReference type="SUPFAM" id="SSF48452">
    <property type="entry name" value="TPR-like"/>
    <property type="match status" value="1"/>
</dbReference>
<protein>
    <recommendedName>
        <fullName evidence="2">protein-glutamate O-methyltransferase</fullName>
        <ecNumber evidence="2">2.1.1.80</ecNumber>
    </recommendedName>
</protein>
<keyword evidence="5" id="KW-0949">S-adenosyl-L-methionine</keyword>
<dbReference type="InterPro" id="IPR022642">
    <property type="entry name" value="CheR_C"/>
</dbReference>
<evidence type="ECO:0000256" key="6">
    <source>
        <dbReference type="SAM" id="MobiDB-lite"/>
    </source>
</evidence>
<accession>A0A1H3VZH8</accession>
<feature type="domain" description="CheR-type methyltransferase" evidence="7">
    <location>
        <begin position="1"/>
        <end position="253"/>
    </location>
</feature>
<dbReference type="GO" id="GO:0008983">
    <property type="term" value="F:protein-glutamate O-methyltransferase activity"/>
    <property type="evidence" value="ECO:0007669"/>
    <property type="project" value="UniProtKB-EC"/>
</dbReference>
<evidence type="ECO:0000256" key="1">
    <source>
        <dbReference type="ARBA" id="ARBA00001541"/>
    </source>
</evidence>
<dbReference type="PROSITE" id="PS50123">
    <property type="entry name" value="CHER"/>
    <property type="match status" value="1"/>
</dbReference>
<dbReference type="Gene3D" id="3.40.50.150">
    <property type="entry name" value="Vaccinia Virus protein VP39"/>
    <property type="match status" value="1"/>
</dbReference>
<organism evidence="8 9">
    <name type="scientific">Desulfuromusa kysingii</name>
    <dbReference type="NCBI Taxonomy" id="37625"/>
    <lineage>
        <taxon>Bacteria</taxon>
        <taxon>Pseudomonadati</taxon>
        <taxon>Thermodesulfobacteriota</taxon>
        <taxon>Desulfuromonadia</taxon>
        <taxon>Desulfuromonadales</taxon>
        <taxon>Geopsychrobacteraceae</taxon>
        <taxon>Desulfuromusa</taxon>
    </lineage>
</organism>
<keyword evidence="4 8" id="KW-0808">Transferase</keyword>
<dbReference type="InterPro" id="IPR011990">
    <property type="entry name" value="TPR-like_helical_dom_sf"/>
</dbReference>
<dbReference type="PRINTS" id="PR00996">
    <property type="entry name" value="CHERMTFRASE"/>
</dbReference>
<feature type="compositionally biased region" description="Polar residues" evidence="6">
    <location>
        <begin position="323"/>
        <end position="343"/>
    </location>
</feature>
<evidence type="ECO:0000313" key="9">
    <source>
        <dbReference type="Proteomes" id="UP000199409"/>
    </source>
</evidence>
<dbReference type="STRING" id="37625.SAMN05660420_00384"/>
<dbReference type="SMART" id="SM00138">
    <property type="entry name" value="MeTrc"/>
    <property type="match status" value="1"/>
</dbReference>
<dbReference type="EMBL" id="FNQN01000001">
    <property type="protein sequence ID" value="SDZ80209.1"/>
    <property type="molecule type" value="Genomic_DNA"/>
</dbReference>
<dbReference type="GO" id="GO:0032259">
    <property type="term" value="P:methylation"/>
    <property type="evidence" value="ECO:0007669"/>
    <property type="project" value="UniProtKB-KW"/>
</dbReference>
<feature type="compositionally biased region" description="Basic and acidic residues" evidence="6">
    <location>
        <begin position="302"/>
        <end position="322"/>
    </location>
</feature>
<dbReference type="Gene3D" id="1.25.40.10">
    <property type="entry name" value="Tetratricopeptide repeat domain"/>
    <property type="match status" value="1"/>
</dbReference>
<evidence type="ECO:0000256" key="4">
    <source>
        <dbReference type="ARBA" id="ARBA00022679"/>
    </source>
</evidence>
<feature type="region of interest" description="Disordered" evidence="6">
    <location>
        <begin position="296"/>
        <end position="356"/>
    </location>
</feature>
<evidence type="ECO:0000256" key="5">
    <source>
        <dbReference type="ARBA" id="ARBA00022691"/>
    </source>
</evidence>